<feature type="compositionally biased region" description="Polar residues" evidence="1">
    <location>
        <begin position="13"/>
        <end position="26"/>
    </location>
</feature>
<feature type="region of interest" description="Disordered" evidence="1">
    <location>
        <begin position="1"/>
        <end position="35"/>
    </location>
</feature>
<name>A0A0F6SKF7_ECOLX</name>
<keyword evidence="2" id="KW-0614">Plasmid</keyword>
<accession>A0A0F6SKF7</accession>
<dbReference type="AlphaFoldDB" id="A0A0F6SKF7"/>
<reference evidence="2" key="1">
    <citation type="journal article" date="2015" name="BMC Microbiol.">
        <title>Genome sequencing and comparative genomics provides insights on the evolutionary dynamics and pathogenic potential of different H-serotypes of Shiga toxin-producing Escherichia coli O104.</title>
        <authorList>
            <person name="Yan X."/>
            <person name="Fratamico P.M."/>
            <person name="Bono J.L."/>
            <person name="Baranzoni G.M."/>
            <person name="Chen C.Y."/>
        </authorList>
    </citation>
    <scope>NUCLEOTIDE SEQUENCE</scope>
    <source>
        <strain evidence="2">RM9387</strain>
        <plasmid evidence="2">pO104_H7</plasmid>
    </source>
</reference>
<geneLocation type="plasmid" evidence="2">
    <name>pO104_H7</name>
</geneLocation>
<dbReference type="EMBL" id="KM085449">
    <property type="protein sequence ID" value="AKF16880.1"/>
    <property type="molecule type" value="Genomic_DNA"/>
</dbReference>
<proteinExistence type="predicted"/>
<sequence>MRATVIIDDAQDGKNNSCRTAATSSRPVKKTNKAH</sequence>
<protein>
    <submittedName>
        <fullName evidence="2">Uncharacterized protein</fullName>
    </submittedName>
</protein>
<evidence type="ECO:0000313" key="2">
    <source>
        <dbReference type="EMBL" id="AKF16880.1"/>
    </source>
</evidence>
<evidence type="ECO:0000256" key="1">
    <source>
        <dbReference type="SAM" id="MobiDB-lite"/>
    </source>
</evidence>
<organism evidence="2">
    <name type="scientific">Escherichia coli O104:H7</name>
    <dbReference type="NCBI Taxonomy" id="1619910"/>
    <lineage>
        <taxon>Bacteria</taxon>
        <taxon>Pseudomonadati</taxon>
        <taxon>Pseudomonadota</taxon>
        <taxon>Gammaproteobacteria</taxon>
        <taxon>Enterobacterales</taxon>
        <taxon>Enterobacteriaceae</taxon>
        <taxon>Escherichia</taxon>
    </lineage>
</organism>